<proteinExistence type="predicted"/>
<evidence type="ECO:0000313" key="3">
    <source>
        <dbReference type="Proteomes" id="UP001189429"/>
    </source>
</evidence>
<feature type="compositionally biased region" description="Basic and acidic residues" evidence="1">
    <location>
        <begin position="59"/>
        <end position="72"/>
    </location>
</feature>
<feature type="region of interest" description="Disordered" evidence="1">
    <location>
        <begin position="1"/>
        <end position="81"/>
    </location>
</feature>
<evidence type="ECO:0000256" key="1">
    <source>
        <dbReference type="SAM" id="MobiDB-lite"/>
    </source>
</evidence>
<protein>
    <submittedName>
        <fullName evidence="2">Uncharacterized protein</fullName>
    </submittedName>
</protein>
<name>A0ABN9XE00_9DINO</name>
<keyword evidence="3" id="KW-1185">Reference proteome</keyword>
<accession>A0ABN9XE00</accession>
<comment type="caution">
    <text evidence="2">The sequence shown here is derived from an EMBL/GenBank/DDBJ whole genome shotgun (WGS) entry which is preliminary data.</text>
</comment>
<dbReference type="Proteomes" id="UP001189429">
    <property type="component" value="Unassembled WGS sequence"/>
</dbReference>
<feature type="compositionally biased region" description="Basic residues" evidence="1">
    <location>
        <begin position="1"/>
        <end position="12"/>
    </location>
</feature>
<reference evidence="2" key="1">
    <citation type="submission" date="2023-10" db="EMBL/GenBank/DDBJ databases">
        <authorList>
            <person name="Chen Y."/>
            <person name="Shah S."/>
            <person name="Dougan E. K."/>
            <person name="Thang M."/>
            <person name="Chan C."/>
        </authorList>
    </citation>
    <scope>NUCLEOTIDE SEQUENCE [LARGE SCALE GENOMIC DNA]</scope>
</reference>
<dbReference type="EMBL" id="CAUYUJ010020392">
    <property type="protein sequence ID" value="CAK0897854.1"/>
    <property type="molecule type" value="Genomic_DNA"/>
</dbReference>
<organism evidence="2 3">
    <name type="scientific">Prorocentrum cordatum</name>
    <dbReference type="NCBI Taxonomy" id="2364126"/>
    <lineage>
        <taxon>Eukaryota</taxon>
        <taxon>Sar</taxon>
        <taxon>Alveolata</taxon>
        <taxon>Dinophyceae</taxon>
        <taxon>Prorocentrales</taxon>
        <taxon>Prorocentraceae</taxon>
        <taxon>Prorocentrum</taxon>
    </lineage>
</organism>
<sequence length="349" mass="36615">MIAGRGSHKGRRPQGQEEGRQGLRRWRSQLRGPARGAARGAEGSAGELRRGPRVAAGDAGHHLRPREDEIPPRARRGPGAHLSVLRPGQGPMPQHLQAGGPGGCHRREGGPAGPPEAAKAASEWPTEWPTPEGAREAALGAEGVAYSALVGESRAPPGLLRARLRASGGIPAGWTTYCEHMTICMGPLQRPRTEDNRSCAEAVRRQTAALSVEQEMDLRVVSIGELPDSVLAVGVVGCPSCNKNPHIRRHVTVAVAPKKRPQLSNDIRRWTVLPAEEQVELHGAVWQRGAGRDHVPPGPAWQRGARGGGRGGGRGAGGARGGGAGSGGEVGVASGDRGSTQRGIVETWR</sequence>
<feature type="compositionally biased region" description="Low complexity" evidence="1">
    <location>
        <begin position="30"/>
        <end position="46"/>
    </location>
</feature>
<feature type="region of interest" description="Disordered" evidence="1">
    <location>
        <begin position="287"/>
        <end position="349"/>
    </location>
</feature>
<evidence type="ECO:0000313" key="2">
    <source>
        <dbReference type="EMBL" id="CAK0897854.1"/>
    </source>
</evidence>
<feature type="region of interest" description="Disordered" evidence="1">
    <location>
        <begin position="95"/>
        <end position="131"/>
    </location>
</feature>
<feature type="compositionally biased region" description="Gly residues" evidence="1">
    <location>
        <begin position="305"/>
        <end position="330"/>
    </location>
</feature>
<gene>
    <name evidence="2" type="ORF">PCOR1329_LOCUS75908</name>
</gene>